<protein>
    <submittedName>
        <fullName evidence="11">Sugar efflux transporter</fullName>
    </submittedName>
</protein>
<comment type="similarity">
    <text evidence="2">Belongs to the major facilitator superfamily. Set transporter family.</text>
</comment>
<feature type="transmembrane region" description="Helical" evidence="9">
    <location>
        <begin position="43"/>
        <end position="61"/>
    </location>
</feature>
<feature type="transmembrane region" description="Helical" evidence="9">
    <location>
        <begin position="138"/>
        <end position="157"/>
    </location>
</feature>
<dbReference type="CDD" id="cd17471">
    <property type="entry name" value="MFS_Set"/>
    <property type="match status" value="1"/>
</dbReference>
<evidence type="ECO:0000313" key="11">
    <source>
        <dbReference type="EMBL" id="MCE2595331.1"/>
    </source>
</evidence>
<dbReference type="InterPro" id="IPR036259">
    <property type="entry name" value="MFS_trans_sf"/>
</dbReference>
<dbReference type="PANTHER" id="PTHR23535">
    <property type="entry name" value="SUGAR EFFLUX TRANSPORTER A-RELATED"/>
    <property type="match status" value="1"/>
</dbReference>
<evidence type="ECO:0000313" key="12">
    <source>
        <dbReference type="Proteomes" id="UP001201273"/>
    </source>
</evidence>
<dbReference type="InterPro" id="IPR011701">
    <property type="entry name" value="MFS"/>
</dbReference>
<dbReference type="RefSeq" id="WP_233052819.1">
    <property type="nucleotide sequence ID" value="NZ_JAIMJA010000010.1"/>
</dbReference>
<dbReference type="PANTHER" id="PTHR23535:SF2">
    <property type="entry name" value="SUGAR EFFLUX TRANSPORTER A-RELATED"/>
    <property type="match status" value="1"/>
</dbReference>
<feature type="domain" description="Major facilitator superfamily (MFS) profile" evidence="10">
    <location>
        <begin position="6"/>
        <end position="391"/>
    </location>
</feature>
<accession>A0ABS8WCI5</accession>
<keyword evidence="12" id="KW-1185">Reference proteome</keyword>
<evidence type="ECO:0000256" key="7">
    <source>
        <dbReference type="ARBA" id="ARBA00022989"/>
    </source>
</evidence>
<dbReference type="Gene3D" id="1.20.1250.20">
    <property type="entry name" value="MFS general substrate transporter like domains"/>
    <property type="match status" value="2"/>
</dbReference>
<evidence type="ECO:0000256" key="1">
    <source>
        <dbReference type="ARBA" id="ARBA00004651"/>
    </source>
</evidence>
<dbReference type="InterPro" id="IPR020846">
    <property type="entry name" value="MFS_dom"/>
</dbReference>
<evidence type="ECO:0000256" key="2">
    <source>
        <dbReference type="ARBA" id="ARBA00006523"/>
    </source>
</evidence>
<dbReference type="PROSITE" id="PS50850">
    <property type="entry name" value="MFS"/>
    <property type="match status" value="1"/>
</dbReference>
<reference evidence="11 12" key="1">
    <citation type="journal article" date="2022" name="Environ. Microbiol. Rep.">
        <title>Eco-phylogenetic analyses reveal divergent evolution of vitamin B12 metabolism in the marine bacterial family 'Psychromonadaceae'.</title>
        <authorList>
            <person name="Jin X."/>
            <person name="Yang Y."/>
            <person name="Cao H."/>
            <person name="Gao B."/>
            <person name="Zhao Z."/>
        </authorList>
    </citation>
    <scope>NUCLEOTIDE SEQUENCE [LARGE SCALE GENOMIC DNA]</scope>
    <source>
        <strain evidence="11 12">MKS20</strain>
    </source>
</reference>
<proteinExistence type="inferred from homology"/>
<dbReference type="SUPFAM" id="SSF103473">
    <property type="entry name" value="MFS general substrate transporter"/>
    <property type="match status" value="1"/>
</dbReference>
<keyword evidence="3" id="KW-0813">Transport</keyword>
<keyword evidence="8 9" id="KW-0472">Membrane</keyword>
<comment type="caution">
    <text evidence="11">The sequence shown here is derived from an EMBL/GenBank/DDBJ whole genome shotgun (WGS) entry which is preliminary data.</text>
</comment>
<feature type="transmembrane region" description="Helical" evidence="9">
    <location>
        <begin position="97"/>
        <end position="117"/>
    </location>
</feature>
<dbReference type="Pfam" id="PF07690">
    <property type="entry name" value="MFS_1"/>
    <property type="match status" value="1"/>
</dbReference>
<keyword evidence="7 9" id="KW-1133">Transmembrane helix</keyword>
<keyword evidence="4" id="KW-1003">Cell membrane</keyword>
<evidence type="ECO:0000256" key="5">
    <source>
        <dbReference type="ARBA" id="ARBA00022597"/>
    </source>
</evidence>
<gene>
    <name evidence="11" type="ORF">K6Y31_10945</name>
</gene>
<name>A0ABS8WCI5_9GAMM</name>
<feature type="transmembrane region" description="Helical" evidence="9">
    <location>
        <begin position="73"/>
        <end position="91"/>
    </location>
</feature>
<feature type="transmembrane region" description="Helical" evidence="9">
    <location>
        <begin position="247"/>
        <end position="268"/>
    </location>
</feature>
<feature type="transmembrane region" description="Helical" evidence="9">
    <location>
        <begin position="205"/>
        <end position="227"/>
    </location>
</feature>
<feature type="transmembrane region" description="Helical" evidence="9">
    <location>
        <begin position="280"/>
        <end position="299"/>
    </location>
</feature>
<comment type="subcellular location">
    <subcellularLocation>
        <location evidence="1">Cell membrane</location>
        <topology evidence="1">Multi-pass membrane protein</topology>
    </subcellularLocation>
</comment>
<dbReference type="EMBL" id="JAIMJA010000010">
    <property type="protein sequence ID" value="MCE2595331.1"/>
    <property type="molecule type" value="Genomic_DNA"/>
</dbReference>
<keyword evidence="6 9" id="KW-0812">Transmembrane</keyword>
<feature type="transmembrane region" description="Helical" evidence="9">
    <location>
        <begin position="163"/>
        <end position="184"/>
    </location>
</feature>
<feature type="transmembrane region" description="Helical" evidence="9">
    <location>
        <begin position="369"/>
        <end position="388"/>
    </location>
</feature>
<keyword evidence="5" id="KW-0762">Sugar transport</keyword>
<dbReference type="Proteomes" id="UP001201273">
    <property type="component" value="Unassembled WGS sequence"/>
</dbReference>
<feature type="transmembrane region" description="Helical" evidence="9">
    <location>
        <begin position="305"/>
        <end position="326"/>
    </location>
</feature>
<evidence type="ECO:0000256" key="3">
    <source>
        <dbReference type="ARBA" id="ARBA00022448"/>
    </source>
</evidence>
<evidence type="ECO:0000256" key="4">
    <source>
        <dbReference type="ARBA" id="ARBA00022475"/>
    </source>
</evidence>
<organism evidence="11 12">
    <name type="scientific">Motilimonas cestriensis</name>
    <dbReference type="NCBI Taxonomy" id="2742685"/>
    <lineage>
        <taxon>Bacteria</taxon>
        <taxon>Pseudomonadati</taxon>
        <taxon>Pseudomonadota</taxon>
        <taxon>Gammaproteobacteria</taxon>
        <taxon>Alteromonadales</taxon>
        <taxon>Alteromonadales genera incertae sedis</taxon>
        <taxon>Motilimonas</taxon>
    </lineage>
</organism>
<evidence type="ECO:0000256" key="8">
    <source>
        <dbReference type="ARBA" id="ARBA00023136"/>
    </source>
</evidence>
<evidence type="ECO:0000259" key="10">
    <source>
        <dbReference type="PROSITE" id="PS50850"/>
    </source>
</evidence>
<evidence type="ECO:0000256" key="6">
    <source>
        <dbReference type="ARBA" id="ARBA00022692"/>
    </source>
</evidence>
<feature type="transmembrane region" description="Helical" evidence="9">
    <location>
        <begin position="7"/>
        <end position="31"/>
    </location>
</feature>
<evidence type="ECO:0000256" key="9">
    <source>
        <dbReference type="SAM" id="Phobius"/>
    </source>
</evidence>
<sequence>MIKNPVSIIFIVTTFISGLSTALVFPLTSLYLVDAIGCSPLEMGVFLVVMVLSSVIASMYLGKKSDTHWSRSAILSAAQISFFIGVVILAFTRDYYIALVAAIVFLSVGGAALPQIFTLGRLYADKELNNNSAQFLSVMRAGIALAWVVGPPIAFLLKEQLGFTATFVCSGLLALSMLLLISYLPDHSKFVADQPSSNDEPVQNAQHWLLIPGVALFLLSTLAMFSANNMYITALPIYLTKELTYSAQWAGYLMGMAAFIEIPFMVLAGSLANRIGTMRLLVIGVAAGILYYSGLLVLTNIWQLLALQLFNGIFIAITASLGMIVMQDLMRNQMGLGTTLFSSAQQLSMLVGSLCVGLIAQYFDYHTVFLGSLVASILALIVLLGVMLRTSQQKKQLTDLQASP</sequence>